<dbReference type="EMBL" id="LK028559">
    <property type="protein sequence ID" value="CDR31398.1"/>
    <property type="molecule type" value="Genomic_DNA"/>
</dbReference>
<dbReference type="PANTHER" id="PTHR11669">
    <property type="entry name" value="REPLICATION FACTOR C / DNA POLYMERASE III GAMMA-TAU SUBUNIT"/>
    <property type="match status" value="1"/>
</dbReference>
<sequence>MNEIITQFKETIKRNRLSHLYLLTGSLGVTKTKIVSELAYLIFESHKAYPELKHQLESLNHPNYIYMSKEGLSIKKDQILDLQQEFSKTSLVDGPRVYVIEGAETMSLSAANSLLKFLEEPKSDLMVGFLLTDDLNQILPTIRSRSQVIMIHDDNKSVFIESLTERLVDLKDALYLSYLTKDIDEAMLLANDQNFIQSVEYIQLLMKHISVEQDYLPQVLMSLGQTLAGQKNYISFCLEMFSYMILDIIHIHMNQKVQFEYMKDVLLPLIPKISLKKAEKMIQHIQTTLKTLRLPVNITLQLQTLGIELRRLLNS</sequence>
<dbReference type="InterPro" id="IPR050238">
    <property type="entry name" value="DNA_Rep/Repair_Clamp_Loader"/>
</dbReference>
<evidence type="ECO:0000313" key="1">
    <source>
        <dbReference type="EMBL" id="CDR31398.1"/>
    </source>
</evidence>
<dbReference type="OrthoDB" id="9810148at2"/>
<dbReference type="STRING" id="35623.Aocu_13250"/>
<dbReference type="InterPro" id="IPR027417">
    <property type="entry name" value="P-loop_NTPase"/>
</dbReference>
<evidence type="ECO:0000313" key="2">
    <source>
        <dbReference type="Proteomes" id="UP000032434"/>
    </source>
</evidence>
<dbReference type="HOGENOM" id="CLU_006229_4_5_14"/>
<dbReference type="Proteomes" id="UP000032434">
    <property type="component" value="Chromosome 1"/>
</dbReference>
<dbReference type="AlphaFoldDB" id="A0A061AC42"/>
<proteinExistence type="predicted"/>
<dbReference type="InParanoid" id="A0A061AC42"/>
<dbReference type="KEGG" id="aoc:Aocu_13250"/>
<keyword evidence="2" id="KW-1185">Reference proteome</keyword>
<accession>A0A061AC42</accession>
<dbReference type="Pfam" id="PF13177">
    <property type="entry name" value="DNA_pol3_delta2"/>
    <property type="match status" value="1"/>
</dbReference>
<dbReference type="GO" id="GO:0006261">
    <property type="term" value="P:DNA-templated DNA replication"/>
    <property type="evidence" value="ECO:0007669"/>
    <property type="project" value="TreeGrafter"/>
</dbReference>
<gene>
    <name evidence="1" type="primary">holB</name>
    <name evidence="1" type="ORF">Aocu_13250</name>
</gene>
<dbReference type="SUPFAM" id="SSF52540">
    <property type="entry name" value="P-loop containing nucleoside triphosphate hydrolases"/>
    <property type="match status" value="1"/>
</dbReference>
<organism evidence="1 2">
    <name type="scientific">Acholeplasma oculi</name>
    <dbReference type="NCBI Taxonomy" id="35623"/>
    <lineage>
        <taxon>Bacteria</taxon>
        <taxon>Bacillati</taxon>
        <taxon>Mycoplasmatota</taxon>
        <taxon>Mollicutes</taxon>
        <taxon>Acholeplasmatales</taxon>
        <taxon>Acholeplasmataceae</taxon>
        <taxon>Acholeplasma</taxon>
    </lineage>
</organism>
<dbReference type="Gene3D" id="3.40.50.300">
    <property type="entry name" value="P-loop containing nucleotide triphosphate hydrolases"/>
    <property type="match status" value="1"/>
</dbReference>
<name>A0A061AC42_9MOLU</name>
<protein>
    <submittedName>
        <fullName evidence="1">DNA polymerase III, delta prime subunit</fullName>
    </submittedName>
</protein>
<reference evidence="2" key="1">
    <citation type="submission" date="2014-05" db="EMBL/GenBank/DDBJ databases">
        <authorList>
            <person name="Kube M."/>
        </authorList>
    </citation>
    <scope>NUCLEOTIDE SEQUENCE [LARGE SCALE GENOMIC DNA]</scope>
</reference>
<dbReference type="PANTHER" id="PTHR11669:SF8">
    <property type="entry name" value="DNA POLYMERASE III SUBUNIT DELTA"/>
    <property type="match status" value="1"/>
</dbReference>
<dbReference type="FunCoup" id="A0A061AC42">
    <property type="interactions" value="107"/>
</dbReference>
<dbReference type="RefSeq" id="WP_045749817.1">
    <property type="nucleotide sequence ID" value="NZ_FUZK01000001.1"/>
</dbReference>
<dbReference type="PATRIC" id="fig|35623.3.peg.1324"/>